<dbReference type="Pfam" id="PF00583">
    <property type="entry name" value="Acetyltransf_1"/>
    <property type="match status" value="1"/>
</dbReference>
<dbReference type="SUPFAM" id="SSF55729">
    <property type="entry name" value="Acyl-CoA N-acyltransferases (Nat)"/>
    <property type="match status" value="1"/>
</dbReference>
<dbReference type="EMBL" id="JAJGCB010000023">
    <property type="protein sequence ID" value="KAJ8987680.1"/>
    <property type="molecule type" value="Genomic_DNA"/>
</dbReference>
<dbReference type="InterPro" id="IPR016181">
    <property type="entry name" value="Acyl_CoA_acyltransferase"/>
</dbReference>
<sequence>MGLNRNVPQPDFIKYAQSSNCVIRWHPQNRQKQASIPILPPSSTLVLYLYIMMYDPFQKHLPNTARSTCTGTSIHINYLDENDDRKERRLLLLSISPTTLTRTTGWNITAAMSKSSTDSLTLKPGVHTITSNTPAIETILDGIVHVHASCILVDGTMATFLPPLDHATMYGYWQDRLKEVEQGNRYIVVFLSEVSTRTRNDIKPPFERPWPVITTTSTTSDGPSTNEGSSIDEGPVDSDNPRWHSGSSVALEVSGVVSLSTSTSQTGPFRALVEKLFVSPLHRRKGIARVIMSKLEQVALDHGCWNLMLDTTVGTEAELVYPRLGYNRLGVVPEYGYSPKDGTLKDEVWFWKDLRKTRLGN</sequence>
<accession>A0AAN6ELW2</accession>
<dbReference type="CDD" id="cd04301">
    <property type="entry name" value="NAT_SF"/>
    <property type="match status" value="1"/>
</dbReference>
<feature type="region of interest" description="Disordered" evidence="1">
    <location>
        <begin position="205"/>
        <end position="244"/>
    </location>
</feature>
<dbReference type="PROSITE" id="PS51186">
    <property type="entry name" value="GNAT"/>
    <property type="match status" value="1"/>
</dbReference>
<evidence type="ECO:0000313" key="4">
    <source>
        <dbReference type="Proteomes" id="UP001161757"/>
    </source>
</evidence>
<evidence type="ECO:0000259" key="2">
    <source>
        <dbReference type="PROSITE" id="PS51186"/>
    </source>
</evidence>
<evidence type="ECO:0000256" key="1">
    <source>
        <dbReference type="SAM" id="MobiDB-lite"/>
    </source>
</evidence>
<protein>
    <recommendedName>
        <fullName evidence="2">N-acetyltransferase domain-containing protein</fullName>
    </recommendedName>
</protein>
<comment type="caution">
    <text evidence="3">The sequence shown here is derived from an EMBL/GenBank/DDBJ whole genome shotgun (WGS) entry which is preliminary data.</text>
</comment>
<proteinExistence type="predicted"/>
<organism evidence="3 4">
    <name type="scientific">Exophiala dermatitidis</name>
    <name type="common">Black yeast-like fungus</name>
    <name type="synonym">Wangiella dermatitidis</name>
    <dbReference type="NCBI Taxonomy" id="5970"/>
    <lineage>
        <taxon>Eukaryota</taxon>
        <taxon>Fungi</taxon>
        <taxon>Dikarya</taxon>
        <taxon>Ascomycota</taxon>
        <taxon>Pezizomycotina</taxon>
        <taxon>Eurotiomycetes</taxon>
        <taxon>Chaetothyriomycetidae</taxon>
        <taxon>Chaetothyriales</taxon>
        <taxon>Herpotrichiellaceae</taxon>
        <taxon>Exophiala</taxon>
    </lineage>
</organism>
<gene>
    <name evidence="3" type="ORF">HRR80_008313</name>
</gene>
<name>A0AAN6ELW2_EXODE</name>
<dbReference type="AlphaFoldDB" id="A0AAN6ELW2"/>
<dbReference type="Proteomes" id="UP001161757">
    <property type="component" value="Unassembled WGS sequence"/>
</dbReference>
<feature type="domain" description="N-acetyltransferase" evidence="2">
    <location>
        <begin position="200"/>
        <end position="355"/>
    </location>
</feature>
<dbReference type="Gene3D" id="3.40.630.30">
    <property type="match status" value="1"/>
</dbReference>
<dbReference type="GO" id="GO:0016747">
    <property type="term" value="F:acyltransferase activity, transferring groups other than amino-acyl groups"/>
    <property type="evidence" value="ECO:0007669"/>
    <property type="project" value="InterPro"/>
</dbReference>
<evidence type="ECO:0000313" key="3">
    <source>
        <dbReference type="EMBL" id="KAJ8987680.1"/>
    </source>
</evidence>
<dbReference type="InterPro" id="IPR000182">
    <property type="entry name" value="GNAT_dom"/>
</dbReference>
<reference evidence="3" key="1">
    <citation type="submission" date="2023-01" db="EMBL/GenBank/DDBJ databases">
        <title>Exophiala dermititidis isolated from Cystic Fibrosis Patient.</title>
        <authorList>
            <person name="Kurbessoian T."/>
            <person name="Crocker A."/>
            <person name="Murante D."/>
            <person name="Hogan D.A."/>
            <person name="Stajich J.E."/>
        </authorList>
    </citation>
    <scope>NUCLEOTIDE SEQUENCE</scope>
    <source>
        <strain evidence="3">Ex8</strain>
    </source>
</reference>